<dbReference type="Proteomes" id="UP001359559">
    <property type="component" value="Unassembled WGS sequence"/>
</dbReference>
<organism evidence="1 2">
    <name type="scientific">Clitoria ternatea</name>
    <name type="common">Butterfly pea</name>
    <dbReference type="NCBI Taxonomy" id="43366"/>
    <lineage>
        <taxon>Eukaryota</taxon>
        <taxon>Viridiplantae</taxon>
        <taxon>Streptophyta</taxon>
        <taxon>Embryophyta</taxon>
        <taxon>Tracheophyta</taxon>
        <taxon>Spermatophyta</taxon>
        <taxon>Magnoliopsida</taxon>
        <taxon>eudicotyledons</taxon>
        <taxon>Gunneridae</taxon>
        <taxon>Pentapetalae</taxon>
        <taxon>rosids</taxon>
        <taxon>fabids</taxon>
        <taxon>Fabales</taxon>
        <taxon>Fabaceae</taxon>
        <taxon>Papilionoideae</taxon>
        <taxon>50 kb inversion clade</taxon>
        <taxon>NPAAA clade</taxon>
        <taxon>indigoferoid/millettioid clade</taxon>
        <taxon>Phaseoleae</taxon>
        <taxon>Clitoria</taxon>
    </lineage>
</organism>
<proteinExistence type="predicted"/>
<protein>
    <submittedName>
        <fullName evidence="1">Uncharacterized protein</fullName>
    </submittedName>
</protein>
<evidence type="ECO:0000313" key="1">
    <source>
        <dbReference type="EMBL" id="KAK7318922.1"/>
    </source>
</evidence>
<comment type="caution">
    <text evidence="1">The sequence shown here is derived from an EMBL/GenBank/DDBJ whole genome shotgun (WGS) entry which is preliminary data.</text>
</comment>
<keyword evidence="2" id="KW-1185">Reference proteome</keyword>
<gene>
    <name evidence="1" type="ORF">RJT34_03630</name>
</gene>
<accession>A0AAN9KMJ8</accession>
<evidence type="ECO:0000313" key="2">
    <source>
        <dbReference type="Proteomes" id="UP001359559"/>
    </source>
</evidence>
<dbReference type="EMBL" id="JAYKXN010000001">
    <property type="protein sequence ID" value="KAK7318922.1"/>
    <property type="molecule type" value="Genomic_DNA"/>
</dbReference>
<reference evidence="1 2" key="1">
    <citation type="submission" date="2024-01" db="EMBL/GenBank/DDBJ databases">
        <title>The genomes of 5 underutilized Papilionoideae crops provide insights into root nodulation and disease resistance.</title>
        <authorList>
            <person name="Yuan L."/>
        </authorList>
    </citation>
    <scope>NUCLEOTIDE SEQUENCE [LARGE SCALE GENOMIC DNA]</scope>
    <source>
        <strain evidence="1">LY-2023</strain>
        <tissue evidence="1">Leaf</tissue>
    </source>
</reference>
<sequence>MSKLDLCRKMCIFAVANNGSLHFAMLGILRIKLAISSFTKVVYCPSLLLLQDEGNVVVPKLKSINKRGRERNLYHVYKIAIINNINHQLSIK</sequence>
<dbReference type="AlphaFoldDB" id="A0AAN9KMJ8"/>
<name>A0AAN9KMJ8_CLITE</name>